<evidence type="ECO:0000256" key="4">
    <source>
        <dbReference type="SAM" id="MobiDB-lite"/>
    </source>
</evidence>
<dbReference type="GO" id="GO:0006893">
    <property type="term" value="P:Golgi to plasma membrane transport"/>
    <property type="evidence" value="ECO:0007669"/>
    <property type="project" value="TreeGrafter"/>
</dbReference>
<dbReference type="PANTHER" id="PTHR10241:SF25">
    <property type="entry name" value="TOMOSYN, ISOFORM C"/>
    <property type="match status" value="1"/>
</dbReference>
<dbReference type="GO" id="GO:0006887">
    <property type="term" value="P:exocytosis"/>
    <property type="evidence" value="ECO:0007669"/>
    <property type="project" value="TreeGrafter"/>
</dbReference>
<evidence type="ECO:0000259" key="5">
    <source>
        <dbReference type="PROSITE" id="PS50892"/>
    </source>
</evidence>
<dbReference type="GO" id="GO:0019905">
    <property type="term" value="F:syntaxin binding"/>
    <property type="evidence" value="ECO:0007669"/>
    <property type="project" value="TreeGrafter"/>
</dbReference>
<gene>
    <name evidence="6" type="ORF">SARC_09658</name>
</gene>
<reference evidence="6 7" key="1">
    <citation type="submission" date="2011-02" db="EMBL/GenBank/DDBJ databases">
        <title>The Genome Sequence of Sphaeroforma arctica JP610.</title>
        <authorList>
            <consortium name="The Broad Institute Genome Sequencing Platform"/>
            <person name="Russ C."/>
            <person name="Cuomo C."/>
            <person name="Young S.K."/>
            <person name="Zeng Q."/>
            <person name="Gargeya S."/>
            <person name="Alvarado L."/>
            <person name="Berlin A."/>
            <person name="Chapman S.B."/>
            <person name="Chen Z."/>
            <person name="Freedman E."/>
            <person name="Gellesch M."/>
            <person name="Goldberg J."/>
            <person name="Griggs A."/>
            <person name="Gujja S."/>
            <person name="Heilman E."/>
            <person name="Heiman D."/>
            <person name="Howarth C."/>
            <person name="Mehta T."/>
            <person name="Neiman D."/>
            <person name="Pearson M."/>
            <person name="Roberts A."/>
            <person name="Saif S."/>
            <person name="Shea T."/>
            <person name="Shenoy N."/>
            <person name="Sisk P."/>
            <person name="Stolte C."/>
            <person name="Sykes S."/>
            <person name="White J."/>
            <person name="Yandava C."/>
            <person name="Burger G."/>
            <person name="Gray M.W."/>
            <person name="Holland P.W.H."/>
            <person name="King N."/>
            <person name="Lang F.B.F."/>
            <person name="Roger A.J."/>
            <person name="Ruiz-Trillo I."/>
            <person name="Haas B."/>
            <person name="Nusbaum C."/>
            <person name="Birren B."/>
        </authorList>
    </citation>
    <scope>NUCLEOTIDE SEQUENCE [LARGE SCALE GENOMIC DNA]</scope>
    <source>
        <strain evidence="6 7">JP610</strain>
    </source>
</reference>
<feature type="compositionally biased region" description="Polar residues" evidence="4">
    <location>
        <begin position="338"/>
        <end position="348"/>
    </location>
</feature>
<dbReference type="GO" id="GO:0005737">
    <property type="term" value="C:cytoplasm"/>
    <property type="evidence" value="ECO:0007669"/>
    <property type="project" value="UniProtKB-SubCell"/>
</dbReference>
<dbReference type="eggNOG" id="ENOG502T2C8">
    <property type="taxonomic scope" value="Eukaryota"/>
</dbReference>
<dbReference type="Gene3D" id="1.20.5.110">
    <property type="match status" value="1"/>
</dbReference>
<dbReference type="EMBL" id="KQ242607">
    <property type="protein sequence ID" value="KNC77892.1"/>
    <property type="molecule type" value="Genomic_DNA"/>
</dbReference>
<dbReference type="Pfam" id="PF00957">
    <property type="entry name" value="Synaptobrevin"/>
    <property type="match status" value="1"/>
</dbReference>
<dbReference type="RefSeq" id="XP_014151794.1">
    <property type="nucleotide sequence ID" value="XM_014296319.1"/>
</dbReference>
<dbReference type="PANTHER" id="PTHR10241">
    <property type="entry name" value="LETHAL 2 GIANT LARVAE PROTEIN"/>
    <property type="match status" value="1"/>
</dbReference>
<dbReference type="GeneID" id="25910162"/>
<accession>A0A0L0FM93</accession>
<organism evidence="6 7">
    <name type="scientific">Sphaeroforma arctica JP610</name>
    <dbReference type="NCBI Taxonomy" id="667725"/>
    <lineage>
        <taxon>Eukaryota</taxon>
        <taxon>Ichthyosporea</taxon>
        <taxon>Ichthyophonida</taxon>
        <taxon>Sphaeroforma</taxon>
    </lineage>
</organism>
<feature type="domain" description="V-SNARE coiled-coil homology" evidence="5">
    <location>
        <begin position="827"/>
        <end position="887"/>
    </location>
</feature>
<evidence type="ECO:0000313" key="6">
    <source>
        <dbReference type="EMBL" id="KNC77892.1"/>
    </source>
</evidence>
<evidence type="ECO:0000256" key="3">
    <source>
        <dbReference type="PROSITE-ProRule" id="PRU00290"/>
    </source>
</evidence>
<dbReference type="GO" id="GO:0045159">
    <property type="term" value="F:myosin II binding"/>
    <property type="evidence" value="ECO:0007669"/>
    <property type="project" value="TreeGrafter"/>
</dbReference>
<keyword evidence="2" id="KW-0963">Cytoplasm</keyword>
<keyword evidence="3" id="KW-0175">Coiled coil</keyword>
<evidence type="ECO:0000256" key="1">
    <source>
        <dbReference type="ARBA" id="ARBA00004496"/>
    </source>
</evidence>
<dbReference type="AlphaFoldDB" id="A0A0L0FM93"/>
<dbReference type="GO" id="GO:0005886">
    <property type="term" value="C:plasma membrane"/>
    <property type="evidence" value="ECO:0007669"/>
    <property type="project" value="TreeGrafter"/>
</dbReference>
<feature type="region of interest" description="Disordered" evidence="4">
    <location>
        <begin position="259"/>
        <end position="289"/>
    </location>
</feature>
<dbReference type="Proteomes" id="UP000054560">
    <property type="component" value="Unassembled WGS sequence"/>
</dbReference>
<keyword evidence="7" id="KW-1185">Reference proteome</keyword>
<dbReference type="SUPFAM" id="SSF58038">
    <property type="entry name" value="SNARE fusion complex"/>
    <property type="match status" value="1"/>
</dbReference>
<dbReference type="STRING" id="667725.A0A0L0FM93"/>
<sequence>MEWTNSDHQLILVYQGGSPQNKTYSNITIVRKGDKRNSMAFEKKVVGFCLCKDSPWAQDAAAVPCLLLCFPNELVALELQSPIQVLQAPYCTQLARSVVTTYQVCWDIDKTLMNTLRLLGKKQCIDTISKSWPIRGGQRAPKPSHASLDIAVVGHNNGIVKIYDISSALSVTLVCVVSVVVLCGHANLPPPADCGIKSVELQPKNRHMVLVCNSGEVLLLSFALSAATVSVKVASAVLDEPCETTIEKVIALSKPAAKLEVPGSPSASKKSEGSVLDADTEVEAPAPAPVEVDLEAPVVDFKNRFKKVSQVTAPPPEVEISGTDSDESMSDSERADTGDSTQPETDTPTDAAPEASAATVKATPSAATDTRSYEVEAYMPPGFQLALYFKGILNSPEDATPLTDGIIATHSSAYAALAVANGLGAVCVVDTAEGEVLMCEHLLQSAQLLGEAHPQSEKPPAKIQRLASDTITSLSFNAMFPSPSSDAEAKVDLTTPTPTLFITTAMSGVALAMVVPHTFCMLTSFDYSKTAQTWKDTNVIAKGLNNIVAAAKSLETSSRSLDKPACDSKPVVDTEPINTPTSGDTIILLTPDGRPIKSPQCQWDEDEDADVDISASVQLIDIAPNAASDTDPFVFGVAVSGSSVSLLSLPANVILSTFDTPNSMAIASATVINWSVPFTSPSGETVGNVLHCGLVLLDDVGNLSLLSLPDLKPIVPAAQTTLKGLTGIPSVSPDGRLVAISHTGSVEHWSIIRAENRLGLPASLGCFFTPGILLPPRETAGGGFLSSVFGGNDASVDRASLFTMSDGSDAMQRIAGAREHRDTAKQKMMDTKQQSETIGDTMRENKQMLQERGEKLESIGDKTEDMKNDAQNFLGNIREYNRKQAAKKWYQI</sequence>
<protein>
    <recommendedName>
        <fullName evidence="5">V-SNARE coiled-coil homology domain-containing protein</fullName>
    </recommendedName>
</protein>
<evidence type="ECO:0000313" key="7">
    <source>
        <dbReference type="Proteomes" id="UP000054560"/>
    </source>
</evidence>
<feature type="region of interest" description="Disordered" evidence="4">
    <location>
        <begin position="310"/>
        <end position="369"/>
    </location>
</feature>
<evidence type="ECO:0000256" key="2">
    <source>
        <dbReference type="ARBA" id="ARBA00022490"/>
    </source>
</evidence>
<dbReference type="CDD" id="cd15873">
    <property type="entry name" value="R-SNARE_STXBP5_6"/>
    <property type="match status" value="1"/>
</dbReference>
<dbReference type="GO" id="GO:0005096">
    <property type="term" value="F:GTPase activator activity"/>
    <property type="evidence" value="ECO:0007669"/>
    <property type="project" value="TreeGrafter"/>
</dbReference>
<comment type="subcellular location">
    <subcellularLocation>
        <location evidence="1">Cytoplasm</location>
    </subcellularLocation>
</comment>
<dbReference type="OrthoDB" id="19944at2759"/>
<dbReference type="InterPro" id="IPR042855">
    <property type="entry name" value="V_SNARE_CC"/>
</dbReference>
<name>A0A0L0FM93_9EUKA</name>
<dbReference type="PROSITE" id="PS50892">
    <property type="entry name" value="V_SNARE"/>
    <property type="match status" value="1"/>
</dbReference>
<proteinExistence type="predicted"/>